<keyword evidence="1" id="KW-0472">Membrane</keyword>
<gene>
    <name evidence="2" type="ORF">ABS767_10270</name>
</gene>
<dbReference type="InterPro" id="IPR021354">
    <property type="entry name" value="DUF2975"/>
</dbReference>
<dbReference type="Pfam" id="PF11188">
    <property type="entry name" value="DUF2975"/>
    <property type="match status" value="1"/>
</dbReference>
<proteinExistence type="predicted"/>
<dbReference type="RefSeq" id="WP_408078260.1">
    <property type="nucleotide sequence ID" value="NZ_JBELQC010000001.1"/>
</dbReference>
<sequence length="168" mass="17953">MIAARWAVRLLAWANVACAIGFLVALIASVPFGSMIEARLVAKYGAGFDVATLVTILRLMLALGIAASLALWIILDRLSRMLKTVEAGDPFVRANARRLQAIGWALLALQFVELGFGGLVRWLDALGADSGAGWQPSVMGWIAVLLVFVLARIFAVGSAMRDDLEGTV</sequence>
<evidence type="ECO:0000256" key="1">
    <source>
        <dbReference type="SAM" id="Phobius"/>
    </source>
</evidence>
<feature type="transmembrane region" description="Helical" evidence="1">
    <location>
        <begin position="12"/>
        <end position="36"/>
    </location>
</feature>
<keyword evidence="1" id="KW-0812">Transmembrane</keyword>
<keyword evidence="3" id="KW-1185">Reference proteome</keyword>
<keyword evidence="1" id="KW-1133">Transmembrane helix</keyword>
<name>A0ABW8YQA2_9SPHN</name>
<feature type="transmembrane region" description="Helical" evidence="1">
    <location>
        <begin position="138"/>
        <end position="155"/>
    </location>
</feature>
<comment type="caution">
    <text evidence="2">The sequence shown here is derived from an EMBL/GenBank/DDBJ whole genome shotgun (WGS) entry which is preliminary data.</text>
</comment>
<organism evidence="2 3">
    <name type="scientific">Sphingomonas plantiphila</name>
    <dbReference type="NCBI Taxonomy" id="3163295"/>
    <lineage>
        <taxon>Bacteria</taxon>
        <taxon>Pseudomonadati</taxon>
        <taxon>Pseudomonadota</taxon>
        <taxon>Alphaproteobacteria</taxon>
        <taxon>Sphingomonadales</taxon>
        <taxon>Sphingomonadaceae</taxon>
        <taxon>Sphingomonas</taxon>
    </lineage>
</organism>
<dbReference type="EMBL" id="JBELQC010000001">
    <property type="protein sequence ID" value="MFL9841350.1"/>
    <property type="molecule type" value="Genomic_DNA"/>
</dbReference>
<accession>A0ABW8YQA2</accession>
<feature type="transmembrane region" description="Helical" evidence="1">
    <location>
        <begin position="101"/>
        <end position="123"/>
    </location>
</feature>
<dbReference type="Proteomes" id="UP001629244">
    <property type="component" value="Unassembled WGS sequence"/>
</dbReference>
<feature type="transmembrane region" description="Helical" evidence="1">
    <location>
        <begin position="56"/>
        <end position="75"/>
    </location>
</feature>
<evidence type="ECO:0000313" key="3">
    <source>
        <dbReference type="Proteomes" id="UP001629244"/>
    </source>
</evidence>
<evidence type="ECO:0000313" key="2">
    <source>
        <dbReference type="EMBL" id="MFL9841350.1"/>
    </source>
</evidence>
<protein>
    <submittedName>
        <fullName evidence="2">DUF2975 domain-containing protein</fullName>
    </submittedName>
</protein>
<reference evidence="2 3" key="1">
    <citation type="submission" date="2024-06" db="EMBL/GenBank/DDBJ databases">
        <authorList>
            <person name="Kaempfer P."/>
            <person name="Viver T."/>
        </authorList>
    </citation>
    <scope>NUCLEOTIDE SEQUENCE [LARGE SCALE GENOMIC DNA]</scope>
    <source>
        <strain evidence="2 3">ST-64</strain>
    </source>
</reference>